<proteinExistence type="predicted"/>
<dbReference type="OrthoDB" id="20872at2759"/>
<gene>
    <name evidence="2" type="ORF">AOQ84DRAFT_421474</name>
</gene>
<keyword evidence="3" id="KW-1185">Reference proteome</keyword>
<dbReference type="EMBL" id="KV748940">
    <property type="protein sequence ID" value="OCL12034.1"/>
    <property type="molecule type" value="Genomic_DNA"/>
</dbReference>
<dbReference type="InterPro" id="IPR038305">
    <property type="entry name" value="HeLo_sf"/>
</dbReference>
<dbReference type="AlphaFoldDB" id="A0A8E2JWS2"/>
<evidence type="ECO:0000313" key="3">
    <source>
        <dbReference type="Proteomes" id="UP000250140"/>
    </source>
</evidence>
<reference evidence="2 3" key="1">
    <citation type="journal article" date="2016" name="Nat. Commun.">
        <title>Ectomycorrhizal ecology is imprinted in the genome of the dominant symbiotic fungus Cenococcum geophilum.</title>
        <authorList>
            <consortium name="DOE Joint Genome Institute"/>
            <person name="Peter M."/>
            <person name="Kohler A."/>
            <person name="Ohm R.A."/>
            <person name="Kuo A."/>
            <person name="Krutzmann J."/>
            <person name="Morin E."/>
            <person name="Arend M."/>
            <person name="Barry K.W."/>
            <person name="Binder M."/>
            <person name="Choi C."/>
            <person name="Clum A."/>
            <person name="Copeland A."/>
            <person name="Grisel N."/>
            <person name="Haridas S."/>
            <person name="Kipfer T."/>
            <person name="LaButti K."/>
            <person name="Lindquist E."/>
            <person name="Lipzen A."/>
            <person name="Maire R."/>
            <person name="Meier B."/>
            <person name="Mihaltcheva S."/>
            <person name="Molinier V."/>
            <person name="Murat C."/>
            <person name="Poggeler S."/>
            <person name="Quandt C.A."/>
            <person name="Sperisen C."/>
            <person name="Tritt A."/>
            <person name="Tisserant E."/>
            <person name="Crous P.W."/>
            <person name="Henrissat B."/>
            <person name="Nehls U."/>
            <person name="Egli S."/>
            <person name="Spatafora J.W."/>
            <person name="Grigoriev I.V."/>
            <person name="Martin F.M."/>
        </authorList>
    </citation>
    <scope>NUCLEOTIDE SEQUENCE [LARGE SCALE GENOMIC DNA]</scope>
    <source>
        <strain evidence="2 3">CBS 207.34</strain>
    </source>
</reference>
<dbReference type="Pfam" id="PF14479">
    <property type="entry name" value="HeLo"/>
    <property type="match status" value="1"/>
</dbReference>
<sequence>MTLGQILEIFADAEGISAKFKTRASGNDSSLAVLGTQTGLGPLGAALHQKMRELSVKRQNRTPLQRKVKWALYEEKQFKRLIEDVTGLVNSLVELYPAAQPFRKER</sequence>
<evidence type="ECO:0000313" key="2">
    <source>
        <dbReference type="EMBL" id="OCL12034.1"/>
    </source>
</evidence>
<organism evidence="2 3">
    <name type="scientific">Glonium stellatum</name>
    <dbReference type="NCBI Taxonomy" id="574774"/>
    <lineage>
        <taxon>Eukaryota</taxon>
        <taxon>Fungi</taxon>
        <taxon>Dikarya</taxon>
        <taxon>Ascomycota</taxon>
        <taxon>Pezizomycotina</taxon>
        <taxon>Dothideomycetes</taxon>
        <taxon>Pleosporomycetidae</taxon>
        <taxon>Gloniales</taxon>
        <taxon>Gloniaceae</taxon>
        <taxon>Glonium</taxon>
    </lineage>
</organism>
<name>A0A8E2JWS2_9PEZI</name>
<accession>A0A8E2JWS2</accession>
<feature type="domain" description="Prion-inhibition and propagation HeLo" evidence="1">
    <location>
        <begin position="2"/>
        <end position="101"/>
    </location>
</feature>
<dbReference type="Proteomes" id="UP000250140">
    <property type="component" value="Unassembled WGS sequence"/>
</dbReference>
<dbReference type="InterPro" id="IPR029498">
    <property type="entry name" value="HeLo_dom"/>
</dbReference>
<evidence type="ECO:0000259" key="1">
    <source>
        <dbReference type="Pfam" id="PF14479"/>
    </source>
</evidence>
<dbReference type="Gene3D" id="1.20.120.1020">
    <property type="entry name" value="Prion-inhibition and propagation, HeLo domain"/>
    <property type="match status" value="1"/>
</dbReference>
<protein>
    <recommendedName>
        <fullName evidence="1">Prion-inhibition and propagation HeLo domain-containing protein</fullName>
    </recommendedName>
</protein>